<evidence type="ECO:0000313" key="12">
    <source>
        <dbReference type="Proteomes" id="UP000178606"/>
    </source>
</evidence>
<name>A0A1F6D2A6_HANXR</name>
<evidence type="ECO:0000256" key="3">
    <source>
        <dbReference type="ARBA" id="ARBA00007769"/>
    </source>
</evidence>
<dbReference type="InterPro" id="IPR024084">
    <property type="entry name" value="IsoPropMal-DH-like_dom"/>
</dbReference>
<comment type="similarity">
    <text evidence="3">Belongs to the isocitrate and isopropylmalate dehydrogenases family.</text>
</comment>
<evidence type="ECO:0000256" key="1">
    <source>
        <dbReference type="ARBA" id="ARBA00001936"/>
    </source>
</evidence>
<dbReference type="GO" id="GO:0051287">
    <property type="term" value="F:NAD binding"/>
    <property type="evidence" value="ECO:0007669"/>
    <property type="project" value="InterPro"/>
</dbReference>
<evidence type="ECO:0000256" key="6">
    <source>
        <dbReference type="ARBA" id="ARBA00023002"/>
    </source>
</evidence>
<dbReference type="GO" id="GO:0046553">
    <property type="term" value="F:D-malate dehydrogenase (decarboxylating) (NAD+) activity"/>
    <property type="evidence" value="ECO:0007669"/>
    <property type="project" value="UniProtKB-EC"/>
</dbReference>
<evidence type="ECO:0000256" key="5">
    <source>
        <dbReference type="ARBA" id="ARBA00022723"/>
    </source>
</evidence>
<evidence type="ECO:0000256" key="9">
    <source>
        <dbReference type="ARBA" id="ARBA00049301"/>
    </source>
</evidence>
<proteinExistence type="inferred from homology"/>
<feature type="domain" description="Isopropylmalate dehydrogenase-like" evidence="10">
    <location>
        <begin position="5"/>
        <end position="350"/>
    </location>
</feature>
<comment type="catalytic activity">
    <reaction evidence="9">
        <text>(R)-malate + NAD(+) = pyruvate + CO2 + NADH</text>
        <dbReference type="Rhea" id="RHEA:18365"/>
        <dbReference type="ChEBI" id="CHEBI:15361"/>
        <dbReference type="ChEBI" id="CHEBI:15588"/>
        <dbReference type="ChEBI" id="CHEBI:16526"/>
        <dbReference type="ChEBI" id="CHEBI:57540"/>
        <dbReference type="ChEBI" id="CHEBI:57945"/>
        <dbReference type="EC" id="1.1.1.83"/>
    </reaction>
</comment>
<protein>
    <recommendedName>
        <fullName evidence="4">D-malate dehydrogenase (decarboxylating)</fullName>
        <ecNumber evidence="4">1.1.1.83</ecNumber>
    </recommendedName>
</protein>
<keyword evidence="8" id="KW-0464">Manganese</keyword>
<dbReference type="GO" id="GO:0000287">
    <property type="term" value="F:magnesium ion binding"/>
    <property type="evidence" value="ECO:0007669"/>
    <property type="project" value="InterPro"/>
</dbReference>
<dbReference type="NCBIfam" id="TIGR02089">
    <property type="entry name" value="TTC"/>
    <property type="match status" value="1"/>
</dbReference>
<dbReference type="SUPFAM" id="SSF53659">
    <property type="entry name" value="Isocitrate/Isopropylmalate dehydrogenase-like"/>
    <property type="match status" value="1"/>
</dbReference>
<dbReference type="Gene3D" id="3.40.718.10">
    <property type="entry name" value="Isopropylmalate Dehydrogenase"/>
    <property type="match status" value="1"/>
</dbReference>
<evidence type="ECO:0000256" key="8">
    <source>
        <dbReference type="ARBA" id="ARBA00023211"/>
    </source>
</evidence>
<evidence type="ECO:0000256" key="7">
    <source>
        <dbReference type="ARBA" id="ARBA00023027"/>
    </source>
</evidence>
<keyword evidence="5" id="KW-0479">Metal-binding</keyword>
<dbReference type="PANTHER" id="PTHR43275:SF1">
    <property type="entry name" value="D-MALATE DEHYDROGENASE [DECARBOXYLATING]"/>
    <property type="match status" value="1"/>
</dbReference>
<comment type="caution">
    <text evidence="11">The sequence shown here is derived from an EMBL/GenBank/DDBJ whole genome shotgun (WGS) entry which is preliminary data.</text>
</comment>
<dbReference type="EMBL" id="MFKF01000071">
    <property type="protein sequence ID" value="OGG55564.1"/>
    <property type="molecule type" value="Genomic_DNA"/>
</dbReference>
<dbReference type="AlphaFoldDB" id="A0A1F6D2A6"/>
<sequence>MGSYRIALLPGDGAGVEVVDEGVKALNAVARKAGHLKLDYARFGWGSDHYRRHGRMMPADAIDQLSRFDAIYLGAVGWPDIQDHVTLNGLLLPIRRAFDQYVNERPAVLYEGVASPLAGKKAGEIDLVVMRENTEGEYSNVGGRVYQGSDHEVAIQTAVFTRRGTERIIRYAFESARRRNKRRKVTSITKSNAQGYGMVFWDEVFRAVAGEYPDIETESKLIDAACMDFVRRPEGFDVVVASNLFGDILTDISAIIIGSMGLAASANIDPSRRHPSMFEPVHGSAPDIAGKGVVNPLAAILSAGMMLDFLGEKRAAGLIDRAIRQNLREGRVRTSDIGGRSKTSEVGDDICRLIEEMSL</sequence>
<comment type="cofactor">
    <cofactor evidence="1">
        <name>Mn(2+)</name>
        <dbReference type="ChEBI" id="CHEBI:29035"/>
    </cofactor>
</comment>
<dbReference type="Proteomes" id="UP000178606">
    <property type="component" value="Unassembled WGS sequence"/>
</dbReference>
<gene>
    <name evidence="11" type="ORF">A3F84_16730</name>
</gene>
<evidence type="ECO:0000256" key="2">
    <source>
        <dbReference type="ARBA" id="ARBA00001946"/>
    </source>
</evidence>
<dbReference type="PROSITE" id="PS00470">
    <property type="entry name" value="IDH_IMDH"/>
    <property type="match status" value="1"/>
</dbReference>
<reference evidence="11 12" key="1">
    <citation type="journal article" date="2016" name="Nat. Commun.">
        <title>Thousands of microbial genomes shed light on interconnected biogeochemical processes in an aquifer system.</title>
        <authorList>
            <person name="Anantharaman K."/>
            <person name="Brown C.T."/>
            <person name="Hug L.A."/>
            <person name="Sharon I."/>
            <person name="Castelle C.J."/>
            <person name="Probst A.J."/>
            <person name="Thomas B.C."/>
            <person name="Singh A."/>
            <person name="Wilkins M.J."/>
            <person name="Karaoz U."/>
            <person name="Brodie E.L."/>
            <person name="Williams K.H."/>
            <person name="Hubbard S.S."/>
            <person name="Banfield J.F."/>
        </authorList>
    </citation>
    <scope>NUCLEOTIDE SEQUENCE [LARGE SCALE GENOMIC DNA]</scope>
    <source>
        <strain evidence="12">RIFCSPLOWO2_12_FULL_64_10</strain>
    </source>
</reference>
<dbReference type="NCBIfam" id="NF002898">
    <property type="entry name" value="PRK03437.1"/>
    <property type="match status" value="1"/>
</dbReference>
<evidence type="ECO:0000313" key="11">
    <source>
        <dbReference type="EMBL" id="OGG55564.1"/>
    </source>
</evidence>
<organism evidence="11 12">
    <name type="scientific">Handelsmanbacteria sp. (strain RIFCSPLOWO2_12_FULL_64_10)</name>
    <dbReference type="NCBI Taxonomy" id="1817868"/>
    <lineage>
        <taxon>Bacteria</taxon>
        <taxon>Candidatus Handelsmaniibacteriota</taxon>
    </lineage>
</organism>
<evidence type="ECO:0000259" key="10">
    <source>
        <dbReference type="SMART" id="SM01329"/>
    </source>
</evidence>
<keyword evidence="6" id="KW-0560">Oxidoreductase</keyword>
<dbReference type="SMART" id="SM01329">
    <property type="entry name" value="Iso_dh"/>
    <property type="match status" value="1"/>
</dbReference>
<keyword evidence="7" id="KW-0520">NAD</keyword>
<dbReference type="InterPro" id="IPR011829">
    <property type="entry name" value="TTC_DH"/>
</dbReference>
<dbReference type="InterPro" id="IPR050501">
    <property type="entry name" value="ICDH/IPMDH"/>
</dbReference>
<dbReference type="Pfam" id="PF00180">
    <property type="entry name" value="Iso_dh"/>
    <property type="match status" value="1"/>
</dbReference>
<accession>A0A1F6D2A6</accession>
<dbReference type="InterPro" id="IPR019818">
    <property type="entry name" value="IsoCit/isopropylmalate_DH_CS"/>
</dbReference>
<comment type="cofactor">
    <cofactor evidence="2">
        <name>Mg(2+)</name>
        <dbReference type="ChEBI" id="CHEBI:18420"/>
    </cofactor>
</comment>
<dbReference type="EC" id="1.1.1.83" evidence="4"/>
<evidence type="ECO:0000256" key="4">
    <source>
        <dbReference type="ARBA" id="ARBA00013126"/>
    </source>
</evidence>
<dbReference type="PANTHER" id="PTHR43275">
    <property type="entry name" value="D-MALATE DEHYDROGENASE [DECARBOXYLATING]"/>
    <property type="match status" value="1"/>
</dbReference>